<feature type="compositionally biased region" description="Polar residues" evidence="10">
    <location>
        <begin position="188"/>
        <end position="205"/>
    </location>
</feature>
<dbReference type="SUPFAM" id="SSF52058">
    <property type="entry name" value="L domain-like"/>
    <property type="match status" value="1"/>
</dbReference>
<evidence type="ECO:0000313" key="13">
    <source>
        <dbReference type="Proteomes" id="UP000419144"/>
    </source>
</evidence>
<evidence type="ECO:0000256" key="6">
    <source>
        <dbReference type="ARBA" id="ARBA00022989"/>
    </source>
</evidence>
<evidence type="ECO:0000256" key="1">
    <source>
        <dbReference type="ARBA" id="ARBA00004167"/>
    </source>
</evidence>
<evidence type="ECO:0000256" key="8">
    <source>
        <dbReference type="ARBA" id="ARBA00023170"/>
    </source>
</evidence>
<keyword evidence="5" id="KW-0677">Repeat</keyword>
<dbReference type="OrthoDB" id="259927at2759"/>
<dbReference type="GO" id="GO:0016020">
    <property type="term" value="C:membrane"/>
    <property type="evidence" value="ECO:0007669"/>
    <property type="project" value="UniProtKB-SubCell"/>
</dbReference>
<dbReference type="Gene3D" id="3.80.10.10">
    <property type="entry name" value="Ribonuclease Inhibitor"/>
    <property type="match status" value="1"/>
</dbReference>
<gene>
    <name evidence="12" type="ORF">LtaPh_9913501</name>
</gene>
<dbReference type="PANTHER" id="PTHR27000">
    <property type="entry name" value="LEUCINE-RICH REPEAT RECEPTOR-LIKE PROTEIN KINASE FAMILY PROTEIN-RELATED"/>
    <property type="match status" value="1"/>
</dbReference>
<name>A0A640KXL2_LEITA</name>
<evidence type="ECO:0000256" key="3">
    <source>
        <dbReference type="ARBA" id="ARBA00022692"/>
    </source>
</evidence>
<dbReference type="VEuPathDB" id="TriTrypDB:LtaPh_9913501"/>
<keyword evidence="8" id="KW-0675">Receptor</keyword>
<dbReference type="Pfam" id="PF00560">
    <property type="entry name" value="LRR_1"/>
    <property type="match status" value="1"/>
</dbReference>
<dbReference type="AlphaFoldDB" id="A0A640KXL2"/>
<dbReference type="InterPro" id="IPR032675">
    <property type="entry name" value="LRR_dom_sf"/>
</dbReference>
<keyword evidence="3 11" id="KW-0812">Transmembrane</keyword>
<evidence type="ECO:0000256" key="9">
    <source>
        <dbReference type="ARBA" id="ARBA00023180"/>
    </source>
</evidence>
<organism evidence="12 13">
    <name type="scientific">Leishmania tarentolae</name>
    <name type="common">Sauroleishmania tarentolae</name>
    <dbReference type="NCBI Taxonomy" id="5689"/>
    <lineage>
        <taxon>Eukaryota</taxon>
        <taxon>Discoba</taxon>
        <taxon>Euglenozoa</taxon>
        <taxon>Kinetoplastea</taxon>
        <taxon>Metakinetoplastina</taxon>
        <taxon>Trypanosomatida</taxon>
        <taxon>Trypanosomatidae</taxon>
        <taxon>Leishmaniinae</taxon>
        <taxon>Leishmania</taxon>
        <taxon>lizard Leishmania</taxon>
    </lineage>
</organism>
<dbReference type="EMBL" id="BLBS01000135">
    <property type="protein sequence ID" value="GET93951.1"/>
    <property type="molecule type" value="Genomic_DNA"/>
</dbReference>
<comment type="caution">
    <text evidence="12">The sequence shown here is derived from an EMBL/GenBank/DDBJ whole genome shotgun (WGS) entry which is preliminary data.</text>
</comment>
<evidence type="ECO:0000256" key="10">
    <source>
        <dbReference type="SAM" id="MobiDB-lite"/>
    </source>
</evidence>
<keyword evidence="6 11" id="KW-1133">Transmembrane helix</keyword>
<protein>
    <recommendedName>
        <fullName evidence="14">Surface antigen-like protein</fullName>
    </recommendedName>
</protein>
<evidence type="ECO:0000256" key="5">
    <source>
        <dbReference type="ARBA" id="ARBA00022737"/>
    </source>
</evidence>
<keyword evidence="9" id="KW-0325">Glycoprotein</keyword>
<dbReference type="PANTHER" id="PTHR27000:SF642">
    <property type="entry name" value="INACTIVE LEUCINE-RICH REPEAT RECEPTOR KINASE XIAO-RELATED"/>
    <property type="match status" value="1"/>
</dbReference>
<keyword evidence="13" id="KW-1185">Reference proteome</keyword>
<sequence length="294" mass="31864">MPDDVDYSMVKLEQIIIVGQHSGITGTLPSSWGKLGEVRVINLGYTGIVGTLPAAWSSMSSLKSLLLGFTRVSGTLPAEWSAMRAVEEIVLSTTEITGTLPEAWSVMPSLRRLHLQRCNLNGSFPESWARMPSLERVSLHKNNFCGCVPERWVRSATLLVSVDAKHWAANCATADACVETRAPDPVVRSSSTNTMDEGTAQSTLSRRGERTAVRSNSRRGAWRRTKLPPKCDVDNCMWCSRRNSMQCLFCSFGYSISPMGCVPHSVEDAAVIPVGTSAAAAVCVIVMVVSALLA</sequence>
<evidence type="ECO:0008006" key="14">
    <source>
        <dbReference type="Google" id="ProtNLM"/>
    </source>
</evidence>
<evidence type="ECO:0000256" key="2">
    <source>
        <dbReference type="ARBA" id="ARBA00022614"/>
    </source>
</evidence>
<evidence type="ECO:0000256" key="11">
    <source>
        <dbReference type="SAM" id="Phobius"/>
    </source>
</evidence>
<feature type="region of interest" description="Disordered" evidence="10">
    <location>
        <begin position="185"/>
        <end position="221"/>
    </location>
</feature>
<evidence type="ECO:0000256" key="4">
    <source>
        <dbReference type="ARBA" id="ARBA00022729"/>
    </source>
</evidence>
<feature type="transmembrane region" description="Helical" evidence="11">
    <location>
        <begin position="270"/>
        <end position="293"/>
    </location>
</feature>
<keyword evidence="7 11" id="KW-0472">Membrane</keyword>
<evidence type="ECO:0000256" key="7">
    <source>
        <dbReference type="ARBA" id="ARBA00023136"/>
    </source>
</evidence>
<evidence type="ECO:0000313" key="12">
    <source>
        <dbReference type="EMBL" id="GET93951.1"/>
    </source>
</evidence>
<proteinExistence type="predicted"/>
<dbReference type="InterPro" id="IPR001611">
    <property type="entry name" value="Leu-rich_rpt"/>
</dbReference>
<dbReference type="Proteomes" id="UP000419144">
    <property type="component" value="Unassembled WGS sequence"/>
</dbReference>
<comment type="subcellular location">
    <subcellularLocation>
        <location evidence="1">Membrane</location>
        <topology evidence="1">Single-pass membrane protein</topology>
    </subcellularLocation>
</comment>
<accession>A0A640KXL2</accession>
<reference evidence="12" key="1">
    <citation type="submission" date="2019-11" db="EMBL/GenBank/DDBJ databases">
        <title>Leishmania tarentolae CDS.</title>
        <authorList>
            <person name="Goto Y."/>
            <person name="Yamagishi J."/>
        </authorList>
    </citation>
    <scope>NUCLEOTIDE SEQUENCE [LARGE SCALE GENOMIC DNA]</scope>
    <source>
        <strain evidence="12">Parrot Tar II</strain>
    </source>
</reference>
<keyword evidence="4" id="KW-0732">Signal</keyword>
<keyword evidence="2" id="KW-0433">Leucine-rich repeat</keyword>